<dbReference type="InParanoid" id="B9SYY4"/>
<dbReference type="eggNOG" id="ENOG502SXWE">
    <property type="taxonomic scope" value="Eukaryota"/>
</dbReference>
<name>B9SYY4_RICCO</name>
<gene>
    <name evidence="1" type="ORF">RCOM_0546880</name>
</gene>
<evidence type="ECO:0000313" key="1">
    <source>
        <dbReference type="EMBL" id="EEF31180.1"/>
    </source>
</evidence>
<organism evidence="1 2">
    <name type="scientific">Ricinus communis</name>
    <name type="common">Castor bean</name>
    <dbReference type="NCBI Taxonomy" id="3988"/>
    <lineage>
        <taxon>Eukaryota</taxon>
        <taxon>Viridiplantae</taxon>
        <taxon>Streptophyta</taxon>
        <taxon>Embryophyta</taxon>
        <taxon>Tracheophyta</taxon>
        <taxon>Spermatophyta</taxon>
        <taxon>Magnoliopsida</taxon>
        <taxon>eudicotyledons</taxon>
        <taxon>Gunneridae</taxon>
        <taxon>Pentapetalae</taxon>
        <taxon>rosids</taxon>
        <taxon>fabids</taxon>
        <taxon>Malpighiales</taxon>
        <taxon>Euphorbiaceae</taxon>
        <taxon>Acalyphoideae</taxon>
        <taxon>Acalypheae</taxon>
        <taxon>Ricinus</taxon>
    </lineage>
</organism>
<keyword evidence="2" id="KW-1185">Reference proteome</keyword>
<reference evidence="2" key="1">
    <citation type="journal article" date="2010" name="Nat. Biotechnol.">
        <title>Draft genome sequence of the oilseed species Ricinus communis.</title>
        <authorList>
            <person name="Chan A.P."/>
            <person name="Crabtree J."/>
            <person name="Zhao Q."/>
            <person name="Lorenzi H."/>
            <person name="Orvis J."/>
            <person name="Puiu D."/>
            <person name="Melake-Berhan A."/>
            <person name="Jones K.M."/>
            <person name="Redman J."/>
            <person name="Chen G."/>
            <person name="Cahoon E.B."/>
            <person name="Gedil M."/>
            <person name="Stanke M."/>
            <person name="Haas B.J."/>
            <person name="Wortman J.R."/>
            <person name="Fraser-Liggett C.M."/>
            <person name="Ravel J."/>
            <person name="Rabinowicz P.D."/>
        </authorList>
    </citation>
    <scope>NUCLEOTIDE SEQUENCE [LARGE SCALE GENOMIC DNA]</scope>
    <source>
        <strain evidence="2">cv. Hale</strain>
    </source>
</reference>
<dbReference type="EMBL" id="EQ974261">
    <property type="protein sequence ID" value="EEF31180.1"/>
    <property type="molecule type" value="Genomic_DNA"/>
</dbReference>
<dbReference type="Proteomes" id="UP000008311">
    <property type="component" value="Unassembled WGS sequence"/>
</dbReference>
<proteinExistence type="predicted"/>
<accession>B9SYY4</accession>
<protein>
    <submittedName>
        <fullName evidence="1">Uncharacterized protein</fullName>
    </submittedName>
</protein>
<sequence>MGAICSCFGRSSFETFPKEDLNDHNNGLLITANTEILKQRCSQRKNEIKRRELNPQEKQKKKQQQQLVKDKEFTTLKDCLLSSPAVDTYYNSSTNGDDPLVYCHVILKQNKVYPSFAEDNVDYASNPRGSFSKKRLLKISEVNSSSQVDVSSSLTRNHSKKIKKRVSFKLPEESDIFIYHIPEEEI</sequence>
<dbReference type="AlphaFoldDB" id="B9SYY4"/>
<evidence type="ECO:0000313" key="2">
    <source>
        <dbReference type="Proteomes" id="UP000008311"/>
    </source>
</evidence>